<dbReference type="PROSITE" id="PS51257">
    <property type="entry name" value="PROKAR_LIPOPROTEIN"/>
    <property type="match status" value="1"/>
</dbReference>
<dbReference type="RefSeq" id="WP_264514673.1">
    <property type="nucleotide sequence ID" value="NZ_JAPDDR010000008.1"/>
</dbReference>
<dbReference type="Proteomes" id="UP001165653">
    <property type="component" value="Unassembled WGS sequence"/>
</dbReference>
<name>A0ABT3G6M0_9BACT</name>
<feature type="transmembrane region" description="Helical" evidence="1">
    <location>
        <begin position="123"/>
        <end position="141"/>
    </location>
</feature>
<proteinExistence type="predicted"/>
<feature type="transmembrane region" description="Helical" evidence="1">
    <location>
        <begin position="93"/>
        <end position="111"/>
    </location>
</feature>
<evidence type="ECO:0000313" key="3">
    <source>
        <dbReference type="Proteomes" id="UP001165653"/>
    </source>
</evidence>
<feature type="transmembrane region" description="Helical" evidence="1">
    <location>
        <begin position="153"/>
        <end position="174"/>
    </location>
</feature>
<sequence length="189" mass="21265">MDLLLRIKWRPGIGDDSALGWFTVLAYAVAACLALLVWKKAAIGRKIWFWVGLLMALLCLNKQLDLQSLFTDLGREVANAGGWYGQRRGVQKWFVIGVILGAAVFGAWFAWRFRNFLVHHKLLSLGLLFLLTFIVVRAISFHHVDVFLKTEFAGIRINGILELGGIFLIAAAAIRERLSQMKSAPSLRR</sequence>
<evidence type="ECO:0000256" key="1">
    <source>
        <dbReference type="SAM" id="Phobius"/>
    </source>
</evidence>
<feature type="transmembrane region" description="Helical" evidence="1">
    <location>
        <begin position="47"/>
        <end position="64"/>
    </location>
</feature>
<reference evidence="2" key="1">
    <citation type="submission" date="2022-10" db="EMBL/GenBank/DDBJ databases">
        <title>Luteolibacter sp. GHJ8, whole genome shotgun sequencing project.</title>
        <authorList>
            <person name="Zhao G."/>
            <person name="Shen L."/>
        </authorList>
    </citation>
    <scope>NUCLEOTIDE SEQUENCE</scope>
    <source>
        <strain evidence="2">GHJ8</strain>
    </source>
</reference>
<gene>
    <name evidence="2" type="ORF">OJ996_16225</name>
</gene>
<feature type="transmembrane region" description="Helical" evidence="1">
    <location>
        <begin position="20"/>
        <end position="38"/>
    </location>
</feature>
<protein>
    <recommendedName>
        <fullName evidence="4">Isopropylmalate isomerase</fullName>
    </recommendedName>
</protein>
<keyword evidence="1" id="KW-0472">Membrane</keyword>
<evidence type="ECO:0008006" key="4">
    <source>
        <dbReference type="Google" id="ProtNLM"/>
    </source>
</evidence>
<organism evidence="2 3">
    <name type="scientific">Luteolibacter rhizosphaerae</name>
    <dbReference type="NCBI Taxonomy" id="2989719"/>
    <lineage>
        <taxon>Bacteria</taxon>
        <taxon>Pseudomonadati</taxon>
        <taxon>Verrucomicrobiota</taxon>
        <taxon>Verrucomicrobiia</taxon>
        <taxon>Verrucomicrobiales</taxon>
        <taxon>Verrucomicrobiaceae</taxon>
        <taxon>Luteolibacter</taxon>
    </lineage>
</organism>
<keyword evidence="3" id="KW-1185">Reference proteome</keyword>
<accession>A0ABT3G6M0</accession>
<dbReference type="EMBL" id="JAPDDR010000008">
    <property type="protein sequence ID" value="MCW1915134.1"/>
    <property type="molecule type" value="Genomic_DNA"/>
</dbReference>
<keyword evidence="1" id="KW-0812">Transmembrane</keyword>
<evidence type="ECO:0000313" key="2">
    <source>
        <dbReference type="EMBL" id="MCW1915134.1"/>
    </source>
</evidence>
<keyword evidence="1" id="KW-1133">Transmembrane helix</keyword>
<comment type="caution">
    <text evidence="2">The sequence shown here is derived from an EMBL/GenBank/DDBJ whole genome shotgun (WGS) entry which is preliminary data.</text>
</comment>